<reference evidence="2" key="1">
    <citation type="submission" date="2021-05" db="EMBL/GenBank/DDBJ databases">
        <authorList>
            <person name="Alioto T."/>
            <person name="Alioto T."/>
            <person name="Gomez Garrido J."/>
        </authorList>
    </citation>
    <scope>NUCLEOTIDE SEQUENCE</scope>
</reference>
<dbReference type="EMBL" id="HBUF01343625">
    <property type="protein sequence ID" value="CAG6706877.1"/>
    <property type="molecule type" value="Transcribed_RNA"/>
</dbReference>
<keyword evidence="1" id="KW-0812">Transmembrane</keyword>
<proteinExistence type="predicted"/>
<organism evidence="2">
    <name type="scientific">Cacopsylla melanoneura</name>
    <dbReference type="NCBI Taxonomy" id="428564"/>
    <lineage>
        <taxon>Eukaryota</taxon>
        <taxon>Metazoa</taxon>
        <taxon>Ecdysozoa</taxon>
        <taxon>Arthropoda</taxon>
        <taxon>Hexapoda</taxon>
        <taxon>Insecta</taxon>
        <taxon>Pterygota</taxon>
        <taxon>Neoptera</taxon>
        <taxon>Paraneoptera</taxon>
        <taxon>Hemiptera</taxon>
        <taxon>Sternorrhyncha</taxon>
        <taxon>Psylloidea</taxon>
        <taxon>Psyllidae</taxon>
        <taxon>Psyllinae</taxon>
        <taxon>Cacopsylla</taxon>
    </lineage>
</organism>
<dbReference type="AlphaFoldDB" id="A0A8D8XRK8"/>
<protein>
    <submittedName>
        <fullName evidence="2">Uncharacterized protein</fullName>
    </submittedName>
</protein>
<name>A0A8D8XRK8_9HEMI</name>
<sequence length="101" mass="12273">MNIFPFKPHALWSKRTSIPLETYFISIKRMFKDLNAALQPMFYDVMLECRILVFFLYIIIPFFCLIMFLESLKRPHKFKDNTNFGHYFFNGFLRIADIELF</sequence>
<keyword evidence="1" id="KW-1133">Transmembrane helix</keyword>
<keyword evidence="1" id="KW-0472">Membrane</keyword>
<feature type="transmembrane region" description="Helical" evidence="1">
    <location>
        <begin position="51"/>
        <end position="69"/>
    </location>
</feature>
<accession>A0A8D8XRK8</accession>
<evidence type="ECO:0000313" key="2">
    <source>
        <dbReference type="EMBL" id="CAG6706877.1"/>
    </source>
</evidence>
<evidence type="ECO:0000256" key="1">
    <source>
        <dbReference type="SAM" id="Phobius"/>
    </source>
</evidence>